<dbReference type="Gene3D" id="3.50.50.60">
    <property type="entry name" value="FAD/NAD(P)-binding domain"/>
    <property type="match status" value="1"/>
</dbReference>
<dbReference type="STRING" id="7719.ENSCINP00000032979"/>
<evidence type="ECO:0000313" key="9">
    <source>
        <dbReference type="Proteomes" id="UP000008144"/>
    </source>
</evidence>
<dbReference type="FunCoup" id="H2XTJ5">
    <property type="interactions" value="2"/>
</dbReference>
<evidence type="ECO:0000256" key="2">
    <source>
        <dbReference type="ARBA" id="ARBA00022630"/>
    </source>
</evidence>
<dbReference type="PANTHER" id="PTHR46028:SF2">
    <property type="entry name" value="KYNURENINE 3-MONOOXYGENASE"/>
    <property type="match status" value="1"/>
</dbReference>
<evidence type="ECO:0000259" key="7">
    <source>
        <dbReference type="Pfam" id="PF01494"/>
    </source>
</evidence>
<dbReference type="Ensembl" id="ENSCINT00000030378.1">
    <property type="protein sequence ID" value="ENSCINP00000032979.1"/>
    <property type="gene ID" value="ENSCING00000018402.1"/>
</dbReference>
<evidence type="ECO:0000256" key="1">
    <source>
        <dbReference type="ARBA" id="ARBA00001974"/>
    </source>
</evidence>
<protein>
    <recommendedName>
        <fullName evidence="7">FAD-binding domain-containing protein</fullName>
    </recommendedName>
</protein>
<dbReference type="PROSITE" id="PS51257">
    <property type="entry name" value="PROKAR_LIPOPROTEIN"/>
    <property type="match status" value="1"/>
</dbReference>
<feature type="domain" description="FAD-binding" evidence="7">
    <location>
        <begin position="8"/>
        <end position="176"/>
    </location>
</feature>
<dbReference type="Pfam" id="PF01494">
    <property type="entry name" value="FAD_binding_3"/>
    <property type="match status" value="1"/>
</dbReference>
<dbReference type="EMBL" id="EAAA01002234">
    <property type="status" value="NOT_ANNOTATED_CDS"/>
    <property type="molecule type" value="Genomic_DNA"/>
</dbReference>
<keyword evidence="2" id="KW-0285">Flavoprotein</keyword>
<dbReference type="SUPFAM" id="SSF51905">
    <property type="entry name" value="FAD/NAD(P)-binding domain"/>
    <property type="match status" value="1"/>
</dbReference>
<evidence type="ECO:0000256" key="5">
    <source>
        <dbReference type="ARBA" id="ARBA00023002"/>
    </source>
</evidence>
<dbReference type="GeneTree" id="ENSGT00390000000747"/>
<dbReference type="Proteomes" id="UP000008144">
    <property type="component" value="Chromosome 5"/>
</dbReference>
<comment type="cofactor">
    <cofactor evidence="1">
        <name>FAD</name>
        <dbReference type="ChEBI" id="CHEBI:57692"/>
    </cofactor>
</comment>
<dbReference type="HOGENOM" id="CLU_023210_1_1_1"/>
<evidence type="ECO:0000256" key="4">
    <source>
        <dbReference type="ARBA" id="ARBA00022857"/>
    </source>
</evidence>
<keyword evidence="4" id="KW-0521">NADP</keyword>
<reference evidence="8" key="2">
    <citation type="journal article" date="2008" name="Genome Biol.">
        <title>Improved genome assembly and evidence-based global gene model set for the chordate Ciona intestinalis: new insight into intron and operon populations.</title>
        <authorList>
            <person name="Satou Y."/>
            <person name="Mineta K."/>
            <person name="Ogasawara M."/>
            <person name="Sasakura Y."/>
            <person name="Shoguchi E."/>
            <person name="Ueno K."/>
            <person name="Yamada L."/>
            <person name="Matsumoto J."/>
            <person name="Wasserscheid J."/>
            <person name="Dewar K."/>
            <person name="Wiley G.B."/>
            <person name="Macmil S.L."/>
            <person name="Roe B.A."/>
            <person name="Zeller R.W."/>
            <person name="Hastings K.E."/>
            <person name="Lemaire P."/>
            <person name="Lindquist E."/>
            <person name="Endo T."/>
            <person name="Hotta K."/>
            <person name="Inaba K."/>
        </authorList>
    </citation>
    <scope>NUCLEOTIDE SEQUENCE [LARGE SCALE GENOMIC DNA]</scope>
    <source>
        <strain evidence="8">wild type</strain>
    </source>
</reference>
<reference evidence="8" key="4">
    <citation type="submission" date="2025-09" db="UniProtKB">
        <authorList>
            <consortium name="Ensembl"/>
        </authorList>
    </citation>
    <scope>IDENTIFICATION</scope>
</reference>
<dbReference type="InterPro" id="IPR036188">
    <property type="entry name" value="FAD/NAD-bd_sf"/>
</dbReference>
<dbReference type="AlphaFoldDB" id="H2XTJ5"/>
<keyword evidence="9" id="KW-1185">Reference proteome</keyword>
<evidence type="ECO:0000313" key="8">
    <source>
        <dbReference type="Ensembl" id="ENSCINP00000032979.1"/>
    </source>
</evidence>
<keyword evidence="3" id="KW-0274">FAD</keyword>
<dbReference type="PRINTS" id="PR00420">
    <property type="entry name" value="RNGMNOXGNASE"/>
</dbReference>
<evidence type="ECO:0000256" key="6">
    <source>
        <dbReference type="ARBA" id="ARBA00023033"/>
    </source>
</evidence>
<dbReference type="PANTHER" id="PTHR46028">
    <property type="entry name" value="KYNURENINE 3-MONOOXYGENASE"/>
    <property type="match status" value="1"/>
</dbReference>
<keyword evidence="5" id="KW-0560">Oxidoreductase</keyword>
<name>H2XTJ5_CIOIN</name>
<accession>H2XTJ5</accession>
<dbReference type="InterPro" id="IPR002938">
    <property type="entry name" value="FAD-bd"/>
</dbReference>
<reference evidence="8" key="3">
    <citation type="submission" date="2025-08" db="UniProtKB">
        <authorList>
            <consortium name="Ensembl"/>
        </authorList>
    </citation>
    <scope>IDENTIFICATION</scope>
</reference>
<dbReference type="GO" id="GO:0004497">
    <property type="term" value="F:monooxygenase activity"/>
    <property type="evidence" value="ECO:0007669"/>
    <property type="project" value="UniProtKB-KW"/>
</dbReference>
<proteinExistence type="predicted"/>
<evidence type="ECO:0000256" key="3">
    <source>
        <dbReference type="ARBA" id="ARBA00022827"/>
    </source>
</evidence>
<sequence>MSSQNRGNVTIVGGGPVGALQACLLSRRGYHVDLHEARKDIRRTDFAAGRSINLALSYRGIQSLKRAGLDEKIKSLGIAMHSRMIHPLNKPCYKIPYGRKGQYLLSIDRLKLNQDLLTAAEKMDNIDLHFSSKLVSCDVDTATATFKTENEGNIDETSQVLFGCDGAYSAVRRQLQRGLFDYAQVYIPHGYKELCIPPTCDGEYAMPPNHLHIWPRHTFMLIALPNLDKSFTCTLFMPITKFETLKTGDDVM</sequence>
<dbReference type="OMA" id="SACMFAK"/>
<organism evidence="8 9">
    <name type="scientific">Ciona intestinalis</name>
    <name type="common">Transparent sea squirt</name>
    <name type="synonym">Ascidia intestinalis</name>
    <dbReference type="NCBI Taxonomy" id="7719"/>
    <lineage>
        <taxon>Eukaryota</taxon>
        <taxon>Metazoa</taxon>
        <taxon>Chordata</taxon>
        <taxon>Tunicata</taxon>
        <taxon>Ascidiacea</taxon>
        <taxon>Phlebobranchia</taxon>
        <taxon>Cionidae</taxon>
        <taxon>Ciona</taxon>
    </lineage>
</organism>
<keyword evidence="6" id="KW-0503">Monooxygenase</keyword>
<dbReference type="InParanoid" id="H2XTJ5"/>
<dbReference type="GO" id="GO:0071949">
    <property type="term" value="F:FAD binding"/>
    <property type="evidence" value="ECO:0007669"/>
    <property type="project" value="InterPro"/>
</dbReference>
<reference evidence="9" key="1">
    <citation type="journal article" date="2002" name="Science">
        <title>The draft genome of Ciona intestinalis: insights into chordate and vertebrate origins.</title>
        <authorList>
            <person name="Dehal P."/>
            <person name="Satou Y."/>
            <person name="Campbell R.K."/>
            <person name="Chapman J."/>
            <person name="Degnan B."/>
            <person name="De Tomaso A."/>
            <person name="Davidson B."/>
            <person name="Di Gregorio A."/>
            <person name="Gelpke M."/>
            <person name="Goodstein D.M."/>
            <person name="Harafuji N."/>
            <person name="Hastings K.E."/>
            <person name="Ho I."/>
            <person name="Hotta K."/>
            <person name="Huang W."/>
            <person name="Kawashima T."/>
            <person name="Lemaire P."/>
            <person name="Martinez D."/>
            <person name="Meinertzhagen I.A."/>
            <person name="Necula S."/>
            <person name="Nonaka M."/>
            <person name="Putnam N."/>
            <person name="Rash S."/>
            <person name="Saiga H."/>
            <person name="Satake M."/>
            <person name="Terry A."/>
            <person name="Yamada L."/>
            <person name="Wang H.G."/>
            <person name="Awazu S."/>
            <person name="Azumi K."/>
            <person name="Boore J."/>
            <person name="Branno M."/>
            <person name="Chin-Bow S."/>
            <person name="DeSantis R."/>
            <person name="Doyle S."/>
            <person name="Francino P."/>
            <person name="Keys D.N."/>
            <person name="Haga S."/>
            <person name="Hayashi H."/>
            <person name="Hino K."/>
            <person name="Imai K.S."/>
            <person name="Inaba K."/>
            <person name="Kano S."/>
            <person name="Kobayashi K."/>
            <person name="Kobayashi M."/>
            <person name="Lee B.I."/>
            <person name="Makabe K.W."/>
            <person name="Manohar C."/>
            <person name="Matassi G."/>
            <person name="Medina M."/>
            <person name="Mochizuki Y."/>
            <person name="Mount S."/>
            <person name="Morishita T."/>
            <person name="Miura S."/>
            <person name="Nakayama A."/>
            <person name="Nishizaka S."/>
            <person name="Nomoto H."/>
            <person name="Ohta F."/>
            <person name="Oishi K."/>
            <person name="Rigoutsos I."/>
            <person name="Sano M."/>
            <person name="Sasaki A."/>
            <person name="Sasakura Y."/>
            <person name="Shoguchi E."/>
            <person name="Shin-i T."/>
            <person name="Spagnuolo A."/>
            <person name="Stainier D."/>
            <person name="Suzuki M.M."/>
            <person name="Tassy O."/>
            <person name="Takatori N."/>
            <person name="Tokuoka M."/>
            <person name="Yagi K."/>
            <person name="Yoshizaki F."/>
            <person name="Wada S."/>
            <person name="Zhang C."/>
            <person name="Hyatt P.D."/>
            <person name="Larimer F."/>
            <person name="Detter C."/>
            <person name="Doggett N."/>
            <person name="Glavina T."/>
            <person name="Hawkins T."/>
            <person name="Richardson P."/>
            <person name="Lucas S."/>
            <person name="Kohara Y."/>
            <person name="Levine M."/>
            <person name="Satoh N."/>
            <person name="Rokhsar D.S."/>
        </authorList>
    </citation>
    <scope>NUCLEOTIDE SEQUENCE [LARGE SCALE GENOMIC DNA]</scope>
</reference>